<proteinExistence type="predicted"/>
<dbReference type="AlphaFoldDB" id="A0A4Y6CC58"/>
<evidence type="ECO:0000313" key="2">
    <source>
        <dbReference type="Proteomes" id="UP000533080"/>
    </source>
</evidence>
<dbReference type="OMA" id="EWSPARE"/>
<comment type="caution">
    <text evidence="1">The sequence shown here is derived from an EMBL/GenBank/DDBJ whole genome shotgun (WGS) entry which is preliminary data.</text>
</comment>
<evidence type="ECO:0000313" key="1">
    <source>
        <dbReference type="EMBL" id="NOJ78940.1"/>
    </source>
</evidence>
<protein>
    <submittedName>
        <fullName evidence="1">Uncharacterized protein</fullName>
    </submittedName>
</protein>
<dbReference type="Pfam" id="PF04773">
    <property type="entry name" value="FecR"/>
    <property type="match status" value="1"/>
</dbReference>
<dbReference type="InterPro" id="IPR006860">
    <property type="entry name" value="FecR"/>
</dbReference>
<organism evidence="1 2">
    <name type="scientific">Myxococcus xanthus</name>
    <dbReference type="NCBI Taxonomy" id="34"/>
    <lineage>
        <taxon>Bacteria</taxon>
        <taxon>Pseudomonadati</taxon>
        <taxon>Myxococcota</taxon>
        <taxon>Myxococcia</taxon>
        <taxon>Myxococcales</taxon>
        <taxon>Cystobacterineae</taxon>
        <taxon>Myxococcaceae</taxon>
        <taxon>Myxococcus</taxon>
    </lineage>
</organism>
<reference evidence="1 2" key="1">
    <citation type="submission" date="2020-05" db="EMBL/GenBank/DDBJ databases">
        <authorList>
            <person name="Whitworth D."/>
        </authorList>
    </citation>
    <scope>NUCLEOTIDE SEQUENCE [LARGE SCALE GENOMIC DNA]</scope>
    <source>
        <strain evidence="1 2">AM005</strain>
    </source>
</reference>
<sequence>MNGRRWSPMLLALALSALPAGCTADERPSAPDAATPPTVATHRAHLRAMKGGVQIKRATADEWSPAREGQPLYENDKVRTEAGAGTDIVFAANGSTVHLTGDSLISIAETRTRPGQQRTDLTVLRGRIDAELEKPATQSLSVTTPSATIQAGREIVFQ</sequence>
<dbReference type="PANTHER" id="PTHR38731">
    <property type="entry name" value="LIPL45-RELATED LIPOPROTEIN-RELATED"/>
    <property type="match status" value="1"/>
</dbReference>
<dbReference type="Proteomes" id="UP000533080">
    <property type="component" value="Unassembled WGS sequence"/>
</dbReference>
<name>A0A4Y6CC58_MYXXA</name>
<accession>A0A4Y6CC58</accession>
<gene>
    <name evidence="1" type="ORF">HNV28_11395</name>
</gene>
<dbReference type="EMBL" id="JABFNT010000030">
    <property type="protein sequence ID" value="NOJ78940.1"/>
    <property type="molecule type" value="Genomic_DNA"/>
</dbReference>